<sequence>MLGVALAEGMLTRDEVAAIREEALRMGKRPLQLLLERGRLSADTLAALRQDLSSHAAPSPTAGPSPDDTVTVPPPVEARSAIAPEDFPVPGWDRYQPVRLLGQGGMGRVFLAWDPRLRRQVALKFVRDESSWLTRRFIAEARAQARVSHERVCEVYEVGEVQNKVFIAMRFIDGQPLGALAPSLRLEQRVMVLRDAALGVHEAHRVGLIHRDLKPSNIMVERADDGTLKPYVMDFGLARDWSASTTLDGTLLGTPHYMAPEQARGEHASLDRRADVYSLGASLYFLLTGHAPFEGQTALEVLEQLRTAEPRPPRMLDKAIPEDLEAITLKCLEKDRSARYDSARALAEDLERYLAGEPVRAHRGAGYQLRKRLRKHWRRVAVVAAMLLVVASALGQVALTRHEASVRERLARRFTEQVERIEALARYSALAPLHDTREDQRRLRERMDLLAAEIDTGGPSARGPGHYALGRGALALGDIAQARRSLESAWSADFREPRVAQSLALVMGQLYRAHLLEAERLRSPEQRQARLSDLERDYRAPALAYLRQSQGAEGLAPEYGTALLAFYEGRLEEALGLLDTLGTQQPWLHEAPMLRGDILVARATRKGTSGAREEALRDFEAARGAYSRAIAIAESLPASHRALAGLEYAVLLMELYDKGDVGPAYERGLASVARALAASPEDYESLVLEARFHRRWAEDRGRHGVDLEVLLQKSSERLRTALALAPQRPEARLELANVLLQWGQSRREHGGDPRERFREALAMLEGIAPEQRDHGFHNQRGLLHKEWAEYEELAGLSSREARGKAMEAYREAIALDPRLPEPYINLGIAYITRAEGLHGAEQEADLARARDALAEARRINPRHVVTFFYGGEAHILLAARRRNSGGDPEPELNAALELYRQGLGINPRLPHLHNGVGRVLRRQAEDAWERGESSEPLLAQAQASYEKALEVAPKWLPALNNLGEVHAVRTLHLREAGKDPGVSLRAALEAYQQAVALAPEHAQPWSNLGTSEALGAAEDLARGRDPGPALKRAEEALQKALKHNPRLAEAWSGQGELLAVRARWGASKGQGADEDFEASARAFDEALKLAPERHDFRLAFVRLCLDWAAWSAGRGADAKVLLERGLVRVDEALAARPGWANAQAHRAGLLLARAELTSGGSEDARRERLQAREALNLALSRNPNLAPRWSNGRETPGATLTR</sequence>
<dbReference type="SMART" id="SM00220">
    <property type="entry name" value="S_TKc"/>
    <property type="match status" value="1"/>
</dbReference>
<dbReference type="Pfam" id="PF13414">
    <property type="entry name" value="TPR_11"/>
    <property type="match status" value="1"/>
</dbReference>
<evidence type="ECO:0000256" key="3">
    <source>
        <dbReference type="ARBA" id="ARBA00022777"/>
    </source>
</evidence>
<dbReference type="AlphaFoldDB" id="A0A511T7Y5"/>
<evidence type="ECO:0000313" key="8">
    <source>
        <dbReference type="Proteomes" id="UP000321514"/>
    </source>
</evidence>
<dbReference type="PROSITE" id="PS00108">
    <property type="entry name" value="PROTEIN_KINASE_ST"/>
    <property type="match status" value="1"/>
</dbReference>
<dbReference type="InterPro" id="IPR017441">
    <property type="entry name" value="Protein_kinase_ATP_BS"/>
</dbReference>
<dbReference type="PROSITE" id="PS00107">
    <property type="entry name" value="PROTEIN_KINASE_ATP"/>
    <property type="match status" value="1"/>
</dbReference>
<dbReference type="GO" id="GO:0005524">
    <property type="term" value="F:ATP binding"/>
    <property type="evidence" value="ECO:0007669"/>
    <property type="project" value="UniProtKB-UniRule"/>
</dbReference>
<evidence type="ECO:0000313" key="7">
    <source>
        <dbReference type="EMBL" id="GEN09622.1"/>
    </source>
</evidence>
<dbReference type="InterPro" id="IPR011009">
    <property type="entry name" value="Kinase-like_dom_sf"/>
</dbReference>
<dbReference type="CDD" id="cd14014">
    <property type="entry name" value="STKc_PknB_like"/>
    <property type="match status" value="1"/>
</dbReference>
<gene>
    <name evidence="7" type="ORF">MFU01_46590</name>
</gene>
<keyword evidence="4 5" id="KW-0067">ATP-binding</keyword>
<evidence type="ECO:0000256" key="4">
    <source>
        <dbReference type="ARBA" id="ARBA00022840"/>
    </source>
</evidence>
<dbReference type="Gene3D" id="3.30.200.20">
    <property type="entry name" value="Phosphorylase Kinase, domain 1"/>
    <property type="match status" value="1"/>
</dbReference>
<name>A0A511T7Y5_MYXFU</name>
<protein>
    <recommendedName>
        <fullName evidence="6">Protein kinase domain-containing protein</fullName>
    </recommendedName>
</protein>
<evidence type="ECO:0000256" key="2">
    <source>
        <dbReference type="ARBA" id="ARBA00022741"/>
    </source>
</evidence>
<dbReference type="Gene3D" id="1.10.510.10">
    <property type="entry name" value="Transferase(Phosphotransferase) domain 1"/>
    <property type="match status" value="1"/>
</dbReference>
<dbReference type="Gene3D" id="1.25.40.10">
    <property type="entry name" value="Tetratricopeptide repeat domain"/>
    <property type="match status" value="3"/>
</dbReference>
<evidence type="ECO:0000256" key="5">
    <source>
        <dbReference type="PROSITE-ProRule" id="PRU10141"/>
    </source>
</evidence>
<dbReference type="GO" id="GO:0004674">
    <property type="term" value="F:protein serine/threonine kinase activity"/>
    <property type="evidence" value="ECO:0007669"/>
    <property type="project" value="TreeGrafter"/>
</dbReference>
<accession>A0A511T7Y5</accession>
<dbReference type="InterPro" id="IPR011990">
    <property type="entry name" value="TPR-like_helical_dom_sf"/>
</dbReference>
<evidence type="ECO:0000259" key="6">
    <source>
        <dbReference type="PROSITE" id="PS50011"/>
    </source>
</evidence>
<reference evidence="7 8" key="1">
    <citation type="submission" date="2019-07" db="EMBL/GenBank/DDBJ databases">
        <title>Whole genome shotgun sequence of Myxococcus fulvus NBRC 100333.</title>
        <authorList>
            <person name="Hosoyama A."/>
            <person name="Uohara A."/>
            <person name="Ohji S."/>
            <person name="Ichikawa N."/>
        </authorList>
    </citation>
    <scope>NUCLEOTIDE SEQUENCE [LARGE SCALE GENOMIC DNA]</scope>
    <source>
        <strain evidence="7 8">NBRC 100333</strain>
    </source>
</reference>
<dbReference type="PANTHER" id="PTHR43289:SF6">
    <property type="entry name" value="SERINE_THREONINE-PROTEIN KINASE NEKL-3"/>
    <property type="match status" value="1"/>
</dbReference>
<dbReference type="SUPFAM" id="SSF48452">
    <property type="entry name" value="TPR-like"/>
    <property type="match status" value="2"/>
</dbReference>
<keyword evidence="2 5" id="KW-0547">Nucleotide-binding</keyword>
<comment type="caution">
    <text evidence="7">The sequence shown here is derived from an EMBL/GenBank/DDBJ whole genome shotgun (WGS) entry which is preliminary data.</text>
</comment>
<keyword evidence="3" id="KW-0418">Kinase</keyword>
<dbReference type="PANTHER" id="PTHR43289">
    <property type="entry name" value="MITOGEN-ACTIVATED PROTEIN KINASE KINASE KINASE 20-RELATED"/>
    <property type="match status" value="1"/>
</dbReference>
<dbReference type="SUPFAM" id="SSF56112">
    <property type="entry name" value="Protein kinase-like (PK-like)"/>
    <property type="match status" value="1"/>
</dbReference>
<keyword evidence="1" id="KW-0808">Transferase</keyword>
<dbReference type="PROSITE" id="PS50011">
    <property type="entry name" value="PROTEIN_KINASE_DOM"/>
    <property type="match status" value="1"/>
</dbReference>
<feature type="domain" description="Protein kinase" evidence="6">
    <location>
        <begin position="95"/>
        <end position="354"/>
    </location>
</feature>
<proteinExistence type="predicted"/>
<dbReference type="Proteomes" id="UP000321514">
    <property type="component" value="Unassembled WGS sequence"/>
</dbReference>
<dbReference type="STRING" id="1334629.MFUL124B02_17730"/>
<dbReference type="Pfam" id="PF00069">
    <property type="entry name" value="Pkinase"/>
    <property type="match status" value="1"/>
</dbReference>
<feature type="binding site" evidence="5">
    <location>
        <position position="124"/>
    </location>
    <ligand>
        <name>ATP</name>
        <dbReference type="ChEBI" id="CHEBI:30616"/>
    </ligand>
</feature>
<organism evidence="7 8">
    <name type="scientific">Myxococcus fulvus</name>
    <dbReference type="NCBI Taxonomy" id="33"/>
    <lineage>
        <taxon>Bacteria</taxon>
        <taxon>Pseudomonadati</taxon>
        <taxon>Myxococcota</taxon>
        <taxon>Myxococcia</taxon>
        <taxon>Myxococcales</taxon>
        <taxon>Cystobacterineae</taxon>
        <taxon>Myxococcaceae</taxon>
        <taxon>Myxococcus</taxon>
    </lineage>
</organism>
<evidence type="ECO:0000256" key="1">
    <source>
        <dbReference type="ARBA" id="ARBA00022679"/>
    </source>
</evidence>
<dbReference type="InterPro" id="IPR000719">
    <property type="entry name" value="Prot_kinase_dom"/>
</dbReference>
<dbReference type="InterPro" id="IPR008271">
    <property type="entry name" value="Ser/Thr_kinase_AS"/>
</dbReference>
<dbReference type="EMBL" id="BJXR01000034">
    <property type="protein sequence ID" value="GEN09622.1"/>
    <property type="molecule type" value="Genomic_DNA"/>
</dbReference>